<evidence type="ECO:0000256" key="3">
    <source>
        <dbReference type="RuleBase" id="RU000363"/>
    </source>
</evidence>
<gene>
    <name evidence="5" type="primary">SDR16C6</name>
    <name evidence="5" type="ORF">GZH46_00946</name>
</gene>
<keyword evidence="6" id="KW-1185">Reference proteome</keyword>
<evidence type="ECO:0000256" key="2">
    <source>
        <dbReference type="ARBA" id="ARBA00023002"/>
    </source>
</evidence>
<dbReference type="PANTHER" id="PTHR24322:SF736">
    <property type="entry name" value="RETINOL DEHYDROGENASE 10"/>
    <property type="match status" value="1"/>
</dbReference>
<evidence type="ECO:0000313" key="6">
    <source>
        <dbReference type="Proteomes" id="UP000825002"/>
    </source>
</evidence>
<evidence type="ECO:0000313" key="5">
    <source>
        <dbReference type="EMBL" id="KAG9510510.1"/>
    </source>
</evidence>
<dbReference type="PANTHER" id="PTHR24322">
    <property type="entry name" value="PKSB"/>
    <property type="match status" value="1"/>
</dbReference>
<organism evidence="5 6">
    <name type="scientific">Fragariocoptes setiger</name>
    <dbReference type="NCBI Taxonomy" id="1670756"/>
    <lineage>
        <taxon>Eukaryota</taxon>
        <taxon>Metazoa</taxon>
        <taxon>Ecdysozoa</taxon>
        <taxon>Arthropoda</taxon>
        <taxon>Chelicerata</taxon>
        <taxon>Arachnida</taxon>
        <taxon>Acari</taxon>
        <taxon>Acariformes</taxon>
        <taxon>Trombidiformes</taxon>
        <taxon>Prostigmata</taxon>
        <taxon>Eupodina</taxon>
        <taxon>Eriophyoidea</taxon>
        <taxon>Phytoptidae</taxon>
        <taxon>Fragariocoptes</taxon>
    </lineage>
</organism>
<dbReference type="PROSITE" id="PS00061">
    <property type="entry name" value="ADH_SHORT"/>
    <property type="match status" value="1"/>
</dbReference>
<feature type="transmembrane region" description="Helical" evidence="4">
    <location>
        <begin position="12"/>
        <end position="31"/>
    </location>
</feature>
<comment type="caution">
    <text evidence="5">The sequence shown here is derived from an EMBL/GenBank/DDBJ whole genome shotgun (WGS) entry which is preliminary data.</text>
</comment>
<feature type="non-terminal residue" evidence="5">
    <location>
        <position position="1"/>
    </location>
</feature>
<dbReference type="Pfam" id="PF00106">
    <property type="entry name" value="adh_short"/>
    <property type="match status" value="1"/>
</dbReference>
<dbReference type="InterPro" id="IPR020904">
    <property type="entry name" value="Sc_DH/Rdtase_CS"/>
</dbReference>
<accession>A0ABQ7SB83</accession>
<dbReference type="Proteomes" id="UP000825002">
    <property type="component" value="Unassembled WGS sequence"/>
</dbReference>
<dbReference type="EMBL" id="JAIFTH010000130">
    <property type="protein sequence ID" value="KAG9510510.1"/>
    <property type="molecule type" value="Genomic_DNA"/>
</dbReference>
<evidence type="ECO:0000256" key="4">
    <source>
        <dbReference type="SAM" id="Phobius"/>
    </source>
</evidence>
<name>A0ABQ7SB83_9ACAR</name>
<proteinExistence type="inferred from homology"/>
<dbReference type="SUPFAM" id="SSF51735">
    <property type="entry name" value="NAD(P)-binding Rossmann-fold domains"/>
    <property type="match status" value="1"/>
</dbReference>
<keyword evidence="2" id="KW-0560">Oxidoreductase</keyword>
<sequence>VSYWTTKILDGISSGVIVLSNSFAFLSLGIVQQPFGARALVANNEQTTWFILKAIVLFFVPKCLRYKDVSNEIVLITGGASGLGRLMAIKFAKLGARVIIWDVNMSGLEETAKLIEQLRSEKDNVGQCHIYRIDITDREAVYSTAKLIEQQIGTVTIVVNNAGIVTGKRFLELADDKIVKTFEVNVIAHFWIIKAFLPGMMEKNHGHIVSLASIAGLVGAYQLTDYCASKFAAVGFEESLRLELACDGYDGIHSTVVCPYYIKTGMFAGVGKSLIPMLTPEYVVNETVSAVLVNQEVVCLPGVVNFLVMLKAVLPSKAFLWGHRAIGADNTMRTFVGRDRDNAPLQITIQK</sequence>
<feature type="non-terminal residue" evidence="5">
    <location>
        <position position="351"/>
    </location>
</feature>
<dbReference type="PRINTS" id="PR00080">
    <property type="entry name" value="SDRFAMILY"/>
</dbReference>
<reference evidence="5 6" key="1">
    <citation type="submission" date="2020-10" db="EMBL/GenBank/DDBJ databases">
        <authorList>
            <person name="Klimov P.B."/>
            <person name="Dyachkov S.M."/>
            <person name="Chetverikov P.E."/>
        </authorList>
    </citation>
    <scope>NUCLEOTIDE SEQUENCE [LARGE SCALE GENOMIC DNA]</scope>
    <source>
        <strain evidence="5">BMOC 18-1129-001#AD2665</strain>
        <tissue evidence="5">Entire mites</tissue>
    </source>
</reference>
<dbReference type="InterPro" id="IPR036291">
    <property type="entry name" value="NAD(P)-bd_dom_sf"/>
</dbReference>
<protein>
    <submittedName>
        <fullName evidence="5">Short-chain dehydrogenase/reductase family 16C member 6</fullName>
    </submittedName>
</protein>
<dbReference type="Gene3D" id="3.40.50.720">
    <property type="entry name" value="NAD(P)-binding Rossmann-like Domain"/>
    <property type="match status" value="1"/>
</dbReference>
<keyword evidence="4" id="KW-0812">Transmembrane</keyword>
<comment type="similarity">
    <text evidence="1 3">Belongs to the short-chain dehydrogenases/reductases (SDR) family.</text>
</comment>
<keyword evidence="4" id="KW-1133">Transmembrane helix</keyword>
<evidence type="ECO:0000256" key="1">
    <source>
        <dbReference type="ARBA" id="ARBA00006484"/>
    </source>
</evidence>
<dbReference type="CDD" id="cd05339">
    <property type="entry name" value="17beta-HSDXI-like_SDR_c"/>
    <property type="match status" value="1"/>
</dbReference>
<keyword evidence="4" id="KW-0472">Membrane</keyword>
<dbReference type="PRINTS" id="PR00081">
    <property type="entry name" value="GDHRDH"/>
</dbReference>
<dbReference type="InterPro" id="IPR002347">
    <property type="entry name" value="SDR_fam"/>
</dbReference>